<sequence length="278" mass="31861">MNQPPEPLRGNILVVDDTPNNLRLLSAMLTEQGYEVRRVISGQMALKTAAANPPDLILLDIKMPDMNGYEVCQHLKASERTREIPVIFISALDEVLDKVKAFAVGGIDYITKPFSEEEVFVRVENSLTIRKLQKQLQEQNERLKQEIAERQQIEVKLQYSEAKYRNLFNNTLVGIFRTRFADGLFLDLNQRLVEMLGYQSVNDLVGQKSSIDHYVNIDYRHQLLTQLQVSGEVHNFEADFYRQDGSVFRGLLSARLNPEDESVEGVVVEIERSEVFKS</sequence>
<evidence type="ECO:0000256" key="4">
    <source>
        <dbReference type="ARBA" id="ARBA00023125"/>
    </source>
</evidence>
<dbReference type="InterPro" id="IPR035965">
    <property type="entry name" value="PAS-like_dom_sf"/>
</dbReference>
<dbReference type="GO" id="GO:0000156">
    <property type="term" value="F:phosphorelay response regulator activity"/>
    <property type="evidence" value="ECO:0007669"/>
    <property type="project" value="TreeGrafter"/>
</dbReference>
<protein>
    <submittedName>
        <fullName evidence="9">Response regulator</fullName>
    </submittedName>
</protein>
<dbReference type="InterPro" id="IPR000014">
    <property type="entry name" value="PAS"/>
</dbReference>
<dbReference type="EMBL" id="CP053587">
    <property type="protein sequence ID" value="WNZ27152.1"/>
    <property type="molecule type" value="Genomic_DNA"/>
</dbReference>
<name>A0AA97ANT3_9CYAN</name>
<dbReference type="InterPro" id="IPR039420">
    <property type="entry name" value="WalR-like"/>
</dbReference>
<dbReference type="PANTHER" id="PTHR48111">
    <property type="entry name" value="REGULATOR OF RPOS"/>
    <property type="match status" value="1"/>
</dbReference>
<dbReference type="PANTHER" id="PTHR48111:SF1">
    <property type="entry name" value="TWO-COMPONENT RESPONSE REGULATOR ORR33"/>
    <property type="match status" value="1"/>
</dbReference>
<dbReference type="GO" id="GO:0000976">
    <property type="term" value="F:transcription cis-regulatory region binding"/>
    <property type="evidence" value="ECO:0007669"/>
    <property type="project" value="TreeGrafter"/>
</dbReference>
<evidence type="ECO:0000259" key="8">
    <source>
        <dbReference type="PROSITE" id="PS50110"/>
    </source>
</evidence>
<reference evidence="9" key="1">
    <citation type="submission" date="2020-05" db="EMBL/GenBank/DDBJ databases">
        <authorList>
            <person name="Zhu T."/>
            <person name="Keshari N."/>
            <person name="Lu X."/>
        </authorList>
    </citation>
    <scope>NUCLEOTIDE SEQUENCE</scope>
    <source>
        <strain evidence="9">NK1-12</strain>
    </source>
</reference>
<dbReference type="SMART" id="SM00448">
    <property type="entry name" value="REC"/>
    <property type="match status" value="1"/>
</dbReference>
<dbReference type="SMART" id="SM00091">
    <property type="entry name" value="PAS"/>
    <property type="match status" value="1"/>
</dbReference>
<dbReference type="NCBIfam" id="TIGR00229">
    <property type="entry name" value="sensory_box"/>
    <property type="match status" value="1"/>
</dbReference>
<dbReference type="GO" id="GO:0032993">
    <property type="term" value="C:protein-DNA complex"/>
    <property type="evidence" value="ECO:0007669"/>
    <property type="project" value="TreeGrafter"/>
</dbReference>
<evidence type="ECO:0000313" key="9">
    <source>
        <dbReference type="EMBL" id="WNZ27152.1"/>
    </source>
</evidence>
<dbReference type="RefSeq" id="WP_316436781.1">
    <property type="nucleotide sequence ID" value="NZ_CP053587.1"/>
</dbReference>
<evidence type="ECO:0000256" key="5">
    <source>
        <dbReference type="ARBA" id="ARBA00023163"/>
    </source>
</evidence>
<dbReference type="GO" id="GO:0005829">
    <property type="term" value="C:cytosol"/>
    <property type="evidence" value="ECO:0007669"/>
    <property type="project" value="TreeGrafter"/>
</dbReference>
<evidence type="ECO:0000256" key="1">
    <source>
        <dbReference type="ARBA" id="ARBA00022553"/>
    </source>
</evidence>
<accession>A0AA97ANT3</accession>
<feature type="coiled-coil region" evidence="7">
    <location>
        <begin position="122"/>
        <end position="156"/>
    </location>
</feature>
<dbReference type="Pfam" id="PF13188">
    <property type="entry name" value="PAS_8"/>
    <property type="match status" value="1"/>
</dbReference>
<evidence type="ECO:0000256" key="3">
    <source>
        <dbReference type="ARBA" id="ARBA00023015"/>
    </source>
</evidence>
<keyword evidence="4" id="KW-0238">DNA-binding</keyword>
<dbReference type="InterPro" id="IPR011006">
    <property type="entry name" value="CheY-like_superfamily"/>
</dbReference>
<proteinExistence type="predicted"/>
<feature type="domain" description="Response regulatory" evidence="8">
    <location>
        <begin position="11"/>
        <end position="127"/>
    </location>
</feature>
<keyword evidence="3" id="KW-0805">Transcription regulation</keyword>
<dbReference type="GO" id="GO:0006355">
    <property type="term" value="P:regulation of DNA-templated transcription"/>
    <property type="evidence" value="ECO:0007669"/>
    <property type="project" value="TreeGrafter"/>
</dbReference>
<dbReference type="SUPFAM" id="SSF55785">
    <property type="entry name" value="PYP-like sensor domain (PAS domain)"/>
    <property type="match status" value="1"/>
</dbReference>
<dbReference type="InterPro" id="IPR001789">
    <property type="entry name" value="Sig_transdc_resp-reg_receiver"/>
</dbReference>
<evidence type="ECO:0000256" key="2">
    <source>
        <dbReference type="ARBA" id="ARBA00023012"/>
    </source>
</evidence>
<dbReference type="AlphaFoldDB" id="A0AA97ANT3"/>
<evidence type="ECO:0000256" key="7">
    <source>
        <dbReference type="SAM" id="Coils"/>
    </source>
</evidence>
<feature type="modified residue" description="4-aspartylphosphate" evidence="6">
    <location>
        <position position="60"/>
    </location>
</feature>
<keyword evidence="7" id="KW-0175">Coiled coil</keyword>
<evidence type="ECO:0000256" key="6">
    <source>
        <dbReference type="PROSITE-ProRule" id="PRU00169"/>
    </source>
</evidence>
<dbReference type="CDD" id="cd00130">
    <property type="entry name" value="PAS"/>
    <property type="match status" value="1"/>
</dbReference>
<dbReference type="CDD" id="cd19920">
    <property type="entry name" value="REC_PA4781-like"/>
    <property type="match status" value="1"/>
</dbReference>
<keyword evidence="1 6" id="KW-0597">Phosphoprotein</keyword>
<dbReference type="SUPFAM" id="SSF52172">
    <property type="entry name" value="CheY-like"/>
    <property type="match status" value="1"/>
</dbReference>
<dbReference type="Gene3D" id="3.40.50.2300">
    <property type="match status" value="1"/>
</dbReference>
<gene>
    <name evidence="9" type="ORF">HJG54_30035</name>
</gene>
<keyword evidence="2" id="KW-0902">Two-component regulatory system</keyword>
<dbReference type="Pfam" id="PF00072">
    <property type="entry name" value="Response_reg"/>
    <property type="match status" value="1"/>
</dbReference>
<keyword evidence="5" id="KW-0804">Transcription</keyword>
<dbReference type="Gene3D" id="3.30.450.20">
    <property type="entry name" value="PAS domain"/>
    <property type="match status" value="1"/>
</dbReference>
<organism evidence="9">
    <name type="scientific">Leptolyngbya sp. NK1-12</name>
    <dbReference type="NCBI Taxonomy" id="2547451"/>
    <lineage>
        <taxon>Bacteria</taxon>
        <taxon>Bacillati</taxon>
        <taxon>Cyanobacteriota</taxon>
        <taxon>Cyanophyceae</taxon>
        <taxon>Leptolyngbyales</taxon>
        <taxon>Leptolyngbyaceae</taxon>
        <taxon>Leptolyngbya group</taxon>
        <taxon>Leptolyngbya</taxon>
    </lineage>
</organism>
<dbReference type="PROSITE" id="PS50110">
    <property type="entry name" value="RESPONSE_REGULATORY"/>
    <property type="match status" value="1"/>
</dbReference>